<dbReference type="Proteomes" id="UP001497516">
    <property type="component" value="Chromosome 4"/>
</dbReference>
<sequence length="121" mass="13972">MLLGSSAAALFEIRRSAFGSSICSLFCFWVHLRLLYLRLPLPVIGFLFPSVPASIDLHSRRNSLRRFHSHEDPAMPNTSVPESIDLHSRLDFRRGEGHYDWATPGAKREVVSVQWRRNRRQ</sequence>
<organism evidence="1 2">
    <name type="scientific">Linum trigynum</name>
    <dbReference type="NCBI Taxonomy" id="586398"/>
    <lineage>
        <taxon>Eukaryota</taxon>
        <taxon>Viridiplantae</taxon>
        <taxon>Streptophyta</taxon>
        <taxon>Embryophyta</taxon>
        <taxon>Tracheophyta</taxon>
        <taxon>Spermatophyta</taxon>
        <taxon>Magnoliopsida</taxon>
        <taxon>eudicotyledons</taxon>
        <taxon>Gunneridae</taxon>
        <taxon>Pentapetalae</taxon>
        <taxon>rosids</taxon>
        <taxon>fabids</taxon>
        <taxon>Malpighiales</taxon>
        <taxon>Linaceae</taxon>
        <taxon>Linum</taxon>
    </lineage>
</organism>
<evidence type="ECO:0000313" key="2">
    <source>
        <dbReference type="Proteomes" id="UP001497516"/>
    </source>
</evidence>
<reference evidence="1 2" key="1">
    <citation type="submission" date="2024-04" db="EMBL/GenBank/DDBJ databases">
        <authorList>
            <person name="Fracassetti M."/>
        </authorList>
    </citation>
    <scope>NUCLEOTIDE SEQUENCE [LARGE SCALE GENOMIC DNA]</scope>
</reference>
<proteinExistence type="predicted"/>
<dbReference type="EMBL" id="OZ034817">
    <property type="protein sequence ID" value="CAL1383361.1"/>
    <property type="molecule type" value="Genomic_DNA"/>
</dbReference>
<dbReference type="AlphaFoldDB" id="A0AAV2EBM1"/>
<evidence type="ECO:0000313" key="1">
    <source>
        <dbReference type="EMBL" id="CAL1383361.1"/>
    </source>
</evidence>
<name>A0AAV2EBM1_9ROSI</name>
<keyword evidence="2" id="KW-1185">Reference proteome</keyword>
<accession>A0AAV2EBM1</accession>
<protein>
    <submittedName>
        <fullName evidence="1">Uncharacterized protein</fullName>
    </submittedName>
</protein>
<gene>
    <name evidence="1" type="ORF">LTRI10_LOCUS24642</name>
</gene>